<dbReference type="RefSeq" id="WP_343762413.1">
    <property type="nucleotide sequence ID" value="NZ_BAAAFG010000001.1"/>
</dbReference>
<organism evidence="2 3">
    <name type="scientific">Gangjinia marincola</name>
    <dbReference type="NCBI Taxonomy" id="578463"/>
    <lineage>
        <taxon>Bacteria</taxon>
        <taxon>Pseudomonadati</taxon>
        <taxon>Bacteroidota</taxon>
        <taxon>Flavobacteriia</taxon>
        <taxon>Flavobacteriales</taxon>
        <taxon>Flavobacteriaceae</taxon>
        <taxon>Gangjinia</taxon>
    </lineage>
</organism>
<feature type="chain" id="PRO_5047516028" description="DUF2607 family protein" evidence="1">
    <location>
        <begin position="30"/>
        <end position="105"/>
    </location>
</feature>
<keyword evidence="1" id="KW-0732">Signal</keyword>
<feature type="signal peptide" evidence="1">
    <location>
        <begin position="1"/>
        <end position="29"/>
    </location>
</feature>
<gene>
    <name evidence="2" type="ORF">GCM10009117_00950</name>
</gene>
<name>A0ABN1MD71_9FLAO</name>
<protein>
    <recommendedName>
        <fullName evidence="4">DUF2607 family protein</fullName>
    </recommendedName>
</protein>
<accession>A0ABN1MD71</accession>
<comment type="caution">
    <text evidence="2">The sequence shown here is derived from an EMBL/GenBank/DDBJ whole genome shotgun (WGS) entry which is preliminary data.</text>
</comment>
<proteinExistence type="predicted"/>
<reference evidence="2 3" key="1">
    <citation type="journal article" date="2019" name="Int. J. Syst. Evol. Microbiol.">
        <title>The Global Catalogue of Microorganisms (GCM) 10K type strain sequencing project: providing services to taxonomists for standard genome sequencing and annotation.</title>
        <authorList>
            <consortium name="The Broad Institute Genomics Platform"/>
            <consortium name="The Broad Institute Genome Sequencing Center for Infectious Disease"/>
            <person name="Wu L."/>
            <person name="Ma J."/>
        </authorList>
    </citation>
    <scope>NUCLEOTIDE SEQUENCE [LARGE SCALE GENOMIC DNA]</scope>
    <source>
        <strain evidence="2 3">JCM 16082</strain>
    </source>
</reference>
<evidence type="ECO:0000313" key="2">
    <source>
        <dbReference type="EMBL" id="GAA0870950.1"/>
    </source>
</evidence>
<evidence type="ECO:0008006" key="4">
    <source>
        <dbReference type="Google" id="ProtNLM"/>
    </source>
</evidence>
<evidence type="ECO:0000256" key="1">
    <source>
        <dbReference type="SAM" id="SignalP"/>
    </source>
</evidence>
<keyword evidence="3" id="KW-1185">Reference proteome</keyword>
<sequence>MKNIKIHILTSWLLVAVFALPTLQQALHALEGHTHTVCTDASVHLHQGEAECDLHDFQLNPVTYFPQENSTIRVTALFSTTHWNYLSTRLVPPFSTNPLRGPPQA</sequence>
<dbReference type="EMBL" id="BAAAFG010000001">
    <property type="protein sequence ID" value="GAA0870950.1"/>
    <property type="molecule type" value="Genomic_DNA"/>
</dbReference>
<evidence type="ECO:0000313" key="3">
    <source>
        <dbReference type="Proteomes" id="UP001500507"/>
    </source>
</evidence>
<dbReference type="Proteomes" id="UP001500507">
    <property type="component" value="Unassembled WGS sequence"/>
</dbReference>